<evidence type="ECO:0000259" key="7">
    <source>
        <dbReference type="PROSITE" id="PS51379"/>
    </source>
</evidence>
<protein>
    <submittedName>
        <fullName evidence="8">Electron transport protein HydN</fullName>
    </submittedName>
</protein>
<dbReference type="PROSITE" id="PS50042">
    <property type="entry name" value="CNMP_BINDING_3"/>
    <property type="match status" value="2"/>
</dbReference>
<evidence type="ECO:0000313" key="9">
    <source>
        <dbReference type="Proteomes" id="UP000315440"/>
    </source>
</evidence>
<keyword evidence="3" id="KW-0677">Repeat</keyword>
<dbReference type="PROSITE" id="PS51379">
    <property type="entry name" value="4FE4S_FER_2"/>
    <property type="match status" value="2"/>
</dbReference>
<evidence type="ECO:0000256" key="2">
    <source>
        <dbReference type="ARBA" id="ARBA00022723"/>
    </source>
</evidence>
<evidence type="ECO:0000256" key="5">
    <source>
        <dbReference type="ARBA" id="ARBA00023014"/>
    </source>
</evidence>
<dbReference type="PROSITE" id="PS00198">
    <property type="entry name" value="4FE4S_FER_1"/>
    <property type="match status" value="1"/>
</dbReference>
<reference evidence="8 9" key="1">
    <citation type="submission" date="2019-02" db="EMBL/GenBank/DDBJ databases">
        <title>Deep-cultivation of Planctomycetes and their phenomic and genomic characterization uncovers novel biology.</title>
        <authorList>
            <person name="Wiegand S."/>
            <person name="Jogler M."/>
            <person name="Boedeker C."/>
            <person name="Pinto D."/>
            <person name="Vollmers J."/>
            <person name="Rivas-Marin E."/>
            <person name="Kohn T."/>
            <person name="Peeters S.H."/>
            <person name="Heuer A."/>
            <person name="Rast P."/>
            <person name="Oberbeckmann S."/>
            <person name="Bunk B."/>
            <person name="Jeske O."/>
            <person name="Meyerdierks A."/>
            <person name="Storesund J.E."/>
            <person name="Kallscheuer N."/>
            <person name="Luecker S."/>
            <person name="Lage O.M."/>
            <person name="Pohl T."/>
            <person name="Merkel B.J."/>
            <person name="Hornburger P."/>
            <person name="Mueller R.-W."/>
            <person name="Bruemmer F."/>
            <person name="Labrenz M."/>
            <person name="Spormann A.M."/>
            <person name="Op Den Camp H."/>
            <person name="Overmann J."/>
            <person name="Amann R."/>
            <person name="Jetten M.S.M."/>
            <person name="Mascher T."/>
            <person name="Medema M.H."/>
            <person name="Devos D.P."/>
            <person name="Kaster A.-K."/>
            <person name="Ovreas L."/>
            <person name="Rohde M."/>
            <person name="Galperin M.Y."/>
            <person name="Jogler C."/>
        </authorList>
    </citation>
    <scope>NUCLEOTIDE SEQUENCE [LARGE SCALE GENOMIC DNA]</scope>
    <source>
        <strain evidence="8 9">Mal64</strain>
    </source>
</reference>
<name>A0A5C5ZKY9_9BACT</name>
<feature type="domain" description="4Fe-4S ferredoxin-type" evidence="7">
    <location>
        <begin position="475"/>
        <end position="504"/>
    </location>
</feature>
<keyword evidence="2" id="KW-0479">Metal-binding</keyword>
<dbReference type="Pfam" id="PF13247">
    <property type="entry name" value="Fer4_11"/>
    <property type="match status" value="1"/>
</dbReference>
<sequence length="565" mass="60771">MSQHEVTRARPQRWDEPFGDDMTEALVDRLLGVEPFGSMDPKAFPSATPLRAILLNDTRVIRYADGDLIVREGDYGGSAFLVLDGVARVALENLPEAKADRPSASGGKLRRALARLLSPPKAPETRGPTGLPPVLGPGVGARGDGEHATVFLQDVPAVLDRTRTARLGPGEIFGELSALTRSPRSATVFAESPVVMLEIRWQGLRDLMRYTPALAAHVDMLYRQNSLAVHLRETPLLRGLSAEALERVAEAVEFESFGSFEWQADHPATSELTPFERVEREPIAAEEGQPPGGLLLVRGGFGRVTRREGAGRRTVAYLGKGQQFGAEEIAAAATGEDAAPLRRSLHAVGRLDLIRIPTAVVVEEVLPTLNASQLTAWAASPTAEQPVADSNTLDFLVDHRLMNGTRAMVIDLDRCTRCDDCVRACAATHEGNPRFVRQGAVHDRYQFANACMQCVDPVCLLGCPTGAIHRDEATGVVAINDPTCVGCATCANSCPYKNIQMVEIRDPGGAIQIDEKTNQPIVKATKCDLCAGQLTGPACQHACPHDALVRVDLSDVSGLPSSVTR</sequence>
<feature type="domain" description="Cyclic nucleotide-binding" evidence="6">
    <location>
        <begin position="54"/>
        <end position="208"/>
    </location>
</feature>
<keyword evidence="1" id="KW-0004">4Fe-4S</keyword>
<keyword evidence="4" id="KW-0408">Iron</keyword>
<evidence type="ECO:0000256" key="4">
    <source>
        <dbReference type="ARBA" id="ARBA00023004"/>
    </source>
</evidence>
<dbReference type="CDD" id="cd16367">
    <property type="entry name" value="DMSOR_beta_like"/>
    <property type="match status" value="1"/>
</dbReference>
<dbReference type="InterPro" id="IPR050294">
    <property type="entry name" value="RnfB_subfamily"/>
</dbReference>
<feature type="domain" description="Cyclic nucleotide-binding" evidence="6">
    <location>
        <begin position="236"/>
        <end position="356"/>
    </location>
</feature>
<dbReference type="OrthoDB" id="9810688at2"/>
<evidence type="ECO:0000259" key="6">
    <source>
        <dbReference type="PROSITE" id="PS50042"/>
    </source>
</evidence>
<proteinExistence type="predicted"/>
<dbReference type="Proteomes" id="UP000315440">
    <property type="component" value="Unassembled WGS sequence"/>
</dbReference>
<dbReference type="Gene3D" id="2.60.120.10">
    <property type="entry name" value="Jelly Rolls"/>
    <property type="match status" value="2"/>
</dbReference>
<feature type="domain" description="4Fe-4S ferredoxin-type" evidence="7">
    <location>
        <begin position="406"/>
        <end position="425"/>
    </location>
</feature>
<accession>A0A5C5ZKY9</accession>
<dbReference type="AlphaFoldDB" id="A0A5C5ZKY9"/>
<evidence type="ECO:0000256" key="1">
    <source>
        <dbReference type="ARBA" id="ARBA00022485"/>
    </source>
</evidence>
<organism evidence="8 9">
    <name type="scientific">Pseudobythopirellula maris</name>
    <dbReference type="NCBI Taxonomy" id="2527991"/>
    <lineage>
        <taxon>Bacteria</taxon>
        <taxon>Pseudomonadati</taxon>
        <taxon>Planctomycetota</taxon>
        <taxon>Planctomycetia</taxon>
        <taxon>Pirellulales</taxon>
        <taxon>Lacipirellulaceae</taxon>
        <taxon>Pseudobythopirellula</taxon>
    </lineage>
</organism>
<dbReference type="RefSeq" id="WP_146401636.1">
    <property type="nucleotide sequence ID" value="NZ_SJPQ01000003.1"/>
</dbReference>
<evidence type="ECO:0000313" key="8">
    <source>
        <dbReference type="EMBL" id="TWT87471.1"/>
    </source>
</evidence>
<evidence type="ECO:0000256" key="3">
    <source>
        <dbReference type="ARBA" id="ARBA00022737"/>
    </source>
</evidence>
<dbReference type="CDD" id="cd00038">
    <property type="entry name" value="CAP_ED"/>
    <property type="match status" value="1"/>
</dbReference>
<dbReference type="PRINTS" id="PR00103">
    <property type="entry name" value="CAMPKINASE"/>
</dbReference>
<dbReference type="PANTHER" id="PTHR42859">
    <property type="entry name" value="OXIDOREDUCTASE"/>
    <property type="match status" value="1"/>
</dbReference>
<dbReference type="SUPFAM" id="SSF51206">
    <property type="entry name" value="cAMP-binding domain-like"/>
    <property type="match status" value="1"/>
</dbReference>
<dbReference type="GO" id="GO:0051539">
    <property type="term" value="F:4 iron, 4 sulfur cluster binding"/>
    <property type="evidence" value="ECO:0007669"/>
    <property type="project" value="UniProtKB-KW"/>
</dbReference>
<keyword evidence="5" id="KW-0411">Iron-sulfur</keyword>
<dbReference type="SUPFAM" id="SSF54862">
    <property type="entry name" value="4Fe-4S ferredoxins"/>
    <property type="match status" value="1"/>
</dbReference>
<dbReference type="GO" id="GO:0046872">
    <property type="term" value="F:metal ion binding"/>
    <property type="evidence" value="ECO:0007669"/>
    <property type="project" value="UniProtKB-KW"/>
</dbReference>
<dbReference type="InterPro" id="IPR017896">
    <property type="entry name" value="4Fe4S_Fe-S-bd"/>
</dbReference>
<keyword evidence="9" id="KW-1185">Reference proteome</keyword>
<comment type="caution">
    <text evidence="8">The sequence shown here is derived from an EMBL/GenBank/DDBJ whole genome shotgun (WGS) entry which is preliminary data.</text>
</comment>
<dbReference type="EMBL" id="SJPQ01000003">
    <property type="protein sequence ID" value="TWT87471.1"/>
    <property type="molecule type" value="Genomic_DNA"/>
</dbReference>
<dbReference type="InterPro" id="IPR017900">
    <property type="entry name" value="4Fe4S_Fe_S_CS"/>
</dbReference>
<dbReference type="InterPro" id="IPR000595">
    <property type="entry name" value="cNMP-bd_dom"/>
</dbReference>
<gene>
    <name evidence="8" type="primary">hydN</name>
    <name evidence="8" type="ORF">Mal64_30100</name>
</gene>
<dbReference type="InterPro" id="IPR014710">
    <property type="entry name" value="RmlC-like_jellyroll"/>
</dbReference>
<dbReference type="InterPro" id="IPR018490">
    <property type="entry name" value="cNMP-bd_dom_sf"/>
</dbReference>
<dbReference type="PANTHER" id="PTHR42859:SF17">
    <property type="entry name" value="ELECTRON TRANSPORT PROTEIN HYDN-RELATED"/>
    <property type="match status" value="1"/>
</dbReference>
<dbReference type="Gene3D" id="3.30.70.20">
    <property type="match status" value="2"/>
</dbReference>
<dbReference type="Pfam" id="PF00027">
    <property type="entry name" value="cNMP_binding"/>
    <property type="match status" value="1"/>
</dbReference>